<feature type="domain" description="NIDO" evidence="2">
    <location>
        <begin position="1"/>
        <end position="111"/>
    </location>
</feature>
<dbReference type="InterPro" id="IPR051495">
    <property type="entry name" value="Epithelial_Barrier/Signaling"/>
</dbReference>
<organism evidence="3 4">
    <name type="scientific">Tinamus guttatus</name>
    <name type="common">White-throated tinamou</name>
    <dbReference type="NCBI Taxonomy" id="94827"/>
    <lineage>
        <taxon>Eukaryota</taxon>
        <taxon>Metazoa</taxon>
        <taxon>Chordata</taxon>
        <taxon>Craniata</taxon>
        <taxon>Vertebrata</taxon>
        <taxon>Euteleostomi</taxon>
        <taxon>Archelosauria</taxon>
        <taxon>Archosauria</taxon>
        <taxon>Dinosauria</taxon>
        <taxon>Saurischia</taxon>
        <taxon>Theropoda</taxon>
        <taxon>Coelurosauria</taxon>
        <taxon>Aves</taxon>
        <taxon>Palaeognathae</taxon>
        <taxon>Tinamiformes</taxon>
        <taxon>Tinamidae</taxon>
        <taxon>Tinamus</taxon>
    </lineage>
</organism>
<evidence type="ECO:0000313" key="3">
    <source>
        <dbReference type="EMBL" id="KGL75515.1"/>
    </source>
</evidence>
<dbReference type="Proteomes" id="UP000053641">
    <property type="component" value="Unassembled WGS sequence"/>
</dbReference>
<name>A0A099Z407_TINGU</name>
<dbReference type="GO" id="GO:0007160">
    <property type="term" value="P:cell-matrix adhesion"/>
    <property type="evidence" value="ECO:0007669"/>
    <property type="project" value="InterPro"/>
</dbReference>
<sequence>WDDADFSQGVGTTWYQEYSTLGSTQNALVRDVEAKIERYMKTSYTAKWTLKVTWEDAPAYPSQRNDTRTNTYQAVLTTDGNQSFALLLYQDQGMRWDFTKLAARNVLIGFS</sequence>
<dbReference type="PANTHER" id="PTHR13802">
    <property type="entry name" value="MUCIN 4-RELATED"/>
    <property type="match status" value="1"/>
</dbReference>
<evidence type="ECO:0000256" key="1">
    <source>
        <dbReference type="ARBA" id="ARBA00023157"/>
    </source>
</evidence>
<proteinExistence type="predicted"/>
<dbReference type="AlphaFoldDB" id="A0A099Z407"/>
<gene>
    <name evidence="3" type="ORF">N309_12770</name>
</gene>
<dbReference type="EMBL" id="KL888010">
    <property type="protein sequence ID" value="KGL75515.1"/>
    <property type="molecule type" value="Genomic_DNA"/>
</dbReference>
<dbReference type="InterPro" id="IPR003886">
    <property type="entry name" value="NIDO_dom"/>
</dbReference>
<dbReference type="PANTHER" id="PTHR13802:SF52">
    <property type="entry name" value="MUCIN-4"/>
    <property type="match status" value="1"/>
</dbReference>
<reference evidence="3 4" key="1">
    <citation type="submission" date="2014-06" db="EMBL/GenBank/DDBJ databases">
        <title>Genome evolution of avian class.</title>
        <authorList>
            <person name="Zhang G."/>
            <person name="Li C."/>
        </authorList>
    </citation>
    <scope>NUCLEOTIDE SEQUENCE [LARGE SCALE GENOMIC DNA]</scope>
    <source>
        <strain evidence="3">BGI_N309</strain>
    </source>
</reference>
<dbReference type="SMART" id="SM00539">
    <property type="entry name" value="NIDO"/>
    <property type="match status" value="1"/>
</dbReference>
<dbReference type="PROSITE" id="PS51220">
    <property type="entry name" value="NIDO"/>
    <property type="match status" value="1"/>
</dbReference>
<evidence type="ECO:0000313" key="4">
    <source>
        <dbReference type="Proteomes" id="UP000053641"/>
    </source>
</evidence>
<feature type="non-terminal residue" evidence="3">
    <location>
        <position position="111"/>
    </location>
</feature>
<dbReference type="Pfam" id="PF06119">
    <property type="entry name" value="NIDO"/>
    <property type="match status" value="1"/>
</dbReference>
<feature type="non-terminal residue" evidence="3">
    <location>
        <position position="1"/>
    </location>
</feature>
<keyword evidence="4" id="KW-1185">Reference proteome</keyword>
<accession>A0A099Z407</accession>
<keyword evidence="1" id="KW-1015">Disulfide bond</keyword>
<dbReference type="STRING" id="94827.A0A099Z407"/>
<evidence type="ECO:0000259" key="2">
    <source>
        <dbReference type="PROSITE" id="PS51220"/>
    </source>
</evidence>
<dbReference type="GO" id="GO:0005176">
    <property type="term" value="F:ErbB-2 class receptor binding"/>
    <property type="evidence" value="ECO:0007669"/>
    <property type="project" value="TreeGrafter"/>
</dbReference>
<protein>
    <submittedName>
        <fullName evidence="3">Mucin-4</fullName>
    </submittedName>
</protein>